<accession>A0ABQ8JN31</accession>
<keyword evidence="3" id="KW-1185">Reference proteome</keyword>
<feature type="region of interest" description="Disordered" evidence="1">
    <location>
        <begin position="889"/>
        <end position="918"/>
    </location>
</feature>
<feature type="non-terminal residue" evidence="2">
    <location>
        <position position="1"/>
    </location>
</feature>
<gene>
    <name evidence="2" type="ORF">DERP_005419</name>
</gene>
<reference evidence="2 3" key="2">
    <citation type="journal article" date="2022" name="Mol. Biol. Evol.">
        <title>Comparative Genomics Reveals Insights into the Divergent Evolution of Astigmatic Mites and Household Pest Adaptations.</title>
        <authorList>
            <person name="Xiong Q."/>
            <person name="Wan A.T."/>
            <person name="Liu X."/>
            <person name="Fung C.S."/>
            <person name="Xiao X."/>
            <person name="Malainual N."/>
            <person name="Hou J."/>
            <person name="Wang L."/>
            <person name="Wang M."/>
            <person name="Yang K.Y."/>
            <person name="Cui Y."/>
            <person name="Leung E.L."/>
            <person name="Nong W."/>
            <person name="Shin S.K."/>
            <person name="Au S.W."/>
            <person name="Jeong K.Y."/>
            <person name="Chew F.T."/>
            <person name="Hui J.H."/>
            <person name="Leung T.F."/>
            <person name="Tungtrongchitr A."/>
            <person name="Zhong N."/>
            <person name="Liu Z."/>
            <person name="Tsui S.K."/>
        </authorList>
    </citation>
    <scope>NUCLEOTIDE SEQUENCE [LARGE SCALE GENOMIC DNA]</scope>
    <source>
        <strain evidence="2">Derp</strain>
    </source>
</reference>
<dbReference type="EMBL" id="NJHN03000031">
    <property type="protein sequence ID" value="KAH9423837.1"/>
    <property type="molecule type" value="Genomic_DNA"/>
</dbReference>
<comment type="caution">
    <text evidence="2">The sequence shown here is derived from an EMBL/GenBank/DDBJ whole genome shotgun (WGS) entry which is preliminary data.</text>
</comment>
<feature type="compositionally biased region" description="Basic and acidic residues" evidence="1">
    <location>
        <begin position="718"/>
        <end position="729"/>
    </location>
</feature>
<feature type="compositionally biased region" description="Pro residues" evidence="1">
    <location>
        <begin position="16"/>
        <end position="25"/>
    </location>
</feature>
<feature type="region of interest" description="Disordered" evidence="1">
    <location>
        <begin position="119"/>
        <end position="184"/>
    </location>
</feature>
<evidence type="ECO:0000313" key="3">
    <source>
        <dbReference type="Proteomes" id="UP000887458"/>
    </source>
</evidence>
<feature type="region of interest" description="Disordered" evidence="1">
    <location>
        <begin position="251"/>
        <end position="270"/>
    </location>
</feature>
<evidence type="ECO:0000313" key="2">
    <source>
        <dbReference type="EMBL" id="KAH9423837.1"/>
    </source>
</evidence>
<feature type="compositionally biased region" description="Acidic residues" evidence="1">
    <location>
        <begin position="755"/>
        <end position="770"/>
    </location>
</feature>
<feature type="non-terminal residue" evidence="2">
    <location>
        <position position="944"/>
    </location>
</feature>
<feature type="compositionally biased region" description="Basic and acidic residues" evidence="1">
    <location>
        <begin position="906"/>
        <end position="918"/>
    </location>
</feature>
<proteinExistence type="predicted"/>
<feature type="compositionally biased region" description="Low complexity" evidence="1">
    <location>
        <begin position="157"/>
        <end position="178"/>
    </location>
</feature>
<dbReference type="Proteomes" id="UP000887458">
    <property type="component" value="Unassembled WGS sequence"/>
</dbReference>
<feature type="region of interest" description="Disordered" evidence="1">
    <location>
        <begin position="212"/>
        <end position="246"/>
    </location>
</feature>
<feature type="region of interest" description="Disordered" evidence="1">
    <location>
        <begin position="715"/>
        <end position="789"/>
    </location>
</feature>
<organism evidence="2 3">
    <name type="scientific">Dermatophagoides pteronyssinus</name>
    <name type="common">European house dust mite</name>
    <dbReference type="NCBI Taxonomy" id="6956"/>
    <lineage>
        <taxon>Eukaryota</taxon>
        <taxon>Metazoa</taxon>
        <taxon>Ecdysozoa</taxon>
        <taxon>Arthropoda</taxon>
        <taxon>Chelicerata</taxon>
        <taxon>Arachnida</taxon>
        <taxon>Acari</taxon>
        <taxon>Acariformes</taxon>
        <taxon>Sarcoptiformes</taxon>
        <taxon>Astigmata</taxon>
        <taxon>Psoroptidia</taxon>
        <taxon>Analgoidea</taxon>
        <taxon>Pyroglyphidae</taxon>
        <taxon>Dermatophagoidinae</taxon>
        <taxon>Dermatophagoides</taxon>
    </lineage>
</organism>
<feature type="compositionally biased region" description="Low complexity" evidence="1">
    <location>
        <begin position="119"/>
        <end position="135"/>
    </location>
</feature>
<evidence type="ECO:0000256" key="1">
    <source>
        <dbReference type="SAM" id="MobiDB-lite"/>
    </source>
</evidence>
<sequence>RIGRKAYSNVGQLTEYPPPLSPPPLLPPIKRGQPMIAKVYWRRTIYPISPSSTTTNRPKRKTIYETITTASTNDDDQQRQKNPDKNTEKYIVVYENETITSSVPSLFLIGTINAIGSIPSPSLTLSRTTTHNSDNNNDDKNQSSNATSTVYFHQYLPNNNNNNDSQQQQQEQQSSPPSTTAKELNLNSSESRNFYNSYDPWTLDDPNIKHYPPIPMDIVRNNPRDDDDNDGQAERRPINSYGDSKYKFRHTSAADSNVPSSNGGGGGNKGITKRYSTRFNYFHQQPTKKTNLIPARNYDHGQAAIPDTNSAHLGSSEFNDENVNDLGNDDEFLSKSSSTLCYITIYLWIINLGNNPVQVADANLLLVATSLFEKLRTKTSKLSNTWLSDQQKRFNYFNHRQSKSLKTIPIPLFSDQAIFGTPIIPPIEIPVFEPIRNPDNNDLQMSESTLPILSNYYYPPPPLPSSTTNELSLPTTSNQLFQLTLPLYIPEDFPSISTSSTLLLNTDQSNFGSSGINNNGGITSSSGINDSNDISSYEPFVPFENIINNNNDNPIIMAESSFQSPKIQYSSPSLLSSSTLFNEPISLTRFILFDQLLRDAIQLKQQQQQNDNDESKYKNLINMKQKSNHFILNTPKEIFLTSENRNQKKIQRPFWLDIVQPRLRNTIISPSTTTTTTTLNIPSYHPFYWNDLNMFQSSSIPSSFDESSMEINRLKNNQPKEIDLNKNNDETTTTTTNWPYNSRYEPEQILNNDKIDDEEDEDEDNDDGNDGNDRIKSVNKNNNTNTRFDNDMGIIMERKIEPNFFNFSDWKPPILKTIEMNNDNDEILMIPKPEQLKQQPRESRTMDFKPLIFDIQQPSSSHLNPIRIKNHSINDNVDMLPLENKILYNDEADDNDPSSSSSASDMKQEGKNEHYADKGHFKHGWKNVYHKEEWGEANKYHDIW</sequence>
<reference evidence="2 3" key="1">
    <citation type="journal article" date="2018" name="J. Allergy Clin. Immunol.">
        <title>High-quality assembly of Dermatophagoides pteronyssinus genome and transcriptome reveals a wide range of novel allergens.</title>
        <authorList>
            <person name="Liu X.Y."/>
            <person name="Yang K.Y."/>
            <person name="Wang M.Q."/>
            <person name="Kwok J.S."/>
            <person name="Zeng X."/>
            <person name="Yang Z."/>
            <person name="Xiao X.J."/>
            <person name="Lau C.P."/>
            <person name="Li Y."/>
            <person name="Huang Z.M."/>
            <person name="Ba J.G."/>
            <person name="Yim A.K."/>
            <person name="Ouyang C.Y."/>
            <person name="Ngai S.M."/>
            <person name="Chan T.F."/>
            <person name="Leung E.L."/>
            <person name="Liu L."/>
            <person name="Liu Z.G."/>
            <person name="Tsui S.K."/>
        </authorList>
    </citation>
    <scope>NUCLEOTIDE SEQUENCE [LARGE SCALE GENOMIC DNA]</scope>
    <source>
        <strain evidence="2">Derp</strain>
    </source>
</reference>
<name>A0ABQ8JN31_DERPT</name>
<feature type="region of interest" description="Disordered" evidence="1">
    <location>
        <begin position="1"/>
        <end position="25"/>
    </location>
</feature>
<protein>
    <submittedName>
        <fullName evidence="2">Uncharacterized protein</fullName>
    </submittedName>
</protein>